<evidence type="ECO:0000256" key="1">
    <source>
        <dbReference type="ARBA" id="ARBA00004571"/>
    </source>
</evidence>
<dbReference type="GO" id="GO:0044718">
    <property type="term" value="P:siderophore transmembrane transport"/>
    <property type="evidence" value="ECO:0007669"/>
    <property type="project" value="TreeGrafter"/>
</dbReference>
<evidence type="ECO:0000259" key="11">
    <source>
        <dbReference type="Pfam" id="PF00593"/>
    </source>
</evidence>
<evidence type="ECO:0000256" key="6">
    <source>
        <dbReference type="ARBA" id="ARBA00023136"/>
    </source>
</evidence>
<organism evidence="13 14">
    <name type="scientific">Rhodovarius crocodyli</name>
    <dbReference type="NCBI Taxonomy" id="1979269"/>
    <lineage>
        <taxon>Bacteria</taxon>
        <taxon>Pseudomonadati</taxon>
        <taxon>Pseudomonadota</taxon>
        <taxon>Alphaproteobacteria</taxon>
        <taxon>Acetobacterales</taxon>
        <taxon>Roseomonadaceae</taxon>
        <taxon>Rhodovarius</taxon>
    </lineage>
</organism>
<keyword evidence="3 8" id="KW-1134">Transmembrane beta strand</keyword>
<dbReference type="InterPro" id="IPR036942">
    <property type="entry name" value="Beta-barrel_TonB_sf"/>
</dbReference>
<accession>A0A437MMQ3</accession>
<evidence type="ECO:0000256" key="3">
    <source>
        <dbReference type="ARBA" id="ARBA00022452"/>
    </source>
</evidence>
<keyword evidence="5 9" id="KW-0798">TonB box</keyword>
<keyword evidence="7 8" id="KW-0998">Cell outer membrane</keyword>
<evidence type="ECO:0000256" key="2">
    <source>
        <dbReference type="ARBA" id="ARBA00022448"/>
    </source>
</evidence>
<dbReference type="AlphaFoldDB" id="A0A437MMQ3"/>
<dbReference type="SUPFAM" id="SSF56935">
    <property type="entry name" value="Porins"/>
    <property type="match status" value="1"/>
</dbReference>
<dbReference type="Pfam" id="PF00593">
    <property type="entry name" value="TonB_dep_Rec_b-barrel"/>
    <property type="match status" value="1"/>
</dbReference>
<dbReference type="PANTHER" id="PTHR30069:SF28">
    <property type="entry name" value="TONB-DEPENDENT RECEPTOR YNCD-RELATED"/>
    <property type="match status" value="1"/>
</dbReference>
<comment type="caution">
    <text evidence="13">The sequence shown here is derived from an EMBL/GenBank/DDBJ whole genome shotgun (WGS) entry which is preliminary data.</text>
</comment>
<dbReference type="InterPro" id="IPR037066">
    <property type="entry name" value="Plug_dom_sf"/>
</dbReference>
<evidence type="ECO:0000256" key="5">
    <source>
        <dbReference type="ARBA" id="ARBA00023077"/>
    </source>
</evidence>
<feature type="domain" description="TonB-dependent receptor plug" evidence="12">
    <location>
        <begin position="57"/>
        <end position="165"/>
    </location>
</feature>
<dbReference type="PANTHER" id="PTHR30069">
    <property type="entry name" value="TONB-DEPENDENT OUTER MEMBRANE RECEPTOR"/>
    <property type="match status" value="1"/>
</dbReference>
<evidence type="ECO:0000313" key="13">
    <source>
        <dbReference type="EMBL" id="RVT98938.1"/>
    </source>
</evidence>
<keyword evidence="4 8" id="KW-0812">Transmembrane</keyword>
<dbReference type="GO" id="GO:0015344">
    <property type="term" value="F:siderophore uptake transmembrane transporter activity"/>
    <property type="evidence" value="ECO:0007669"/>
    <property type="project" value="TreeGrafter"/>
</dbReference>
<evidence type="ECO:0000256" key="8">
    <source>
        <dbReference type="PROSITE-ProRule" id="PRU01360"/>
    </source>
</evidence>
<gene>
    <name evidence="13" type="ORF">EOD42_02165</name>
</gene>
<dbReference type="InterPro" id="IPR039426">
    <property type="entry name" value="TonB-dep_rcpt-like"/>
</dbReference>
<evidence type="ECO:0000259" key="12">
    <source>
        <dbReference type="Pfam" id="PF07715"/>
    </source>
</evidence>
<dbReference type="Pfam" id="PF07715">
    <property type="entry name" value="Plug"/>
    <property type="match status" value="1"/>
</dbReference>
<reference evidence="13 14" key="1">
    <citation type="submission" date="2019-01" db="EMBL/GenBank/DDBJ databases">
        <authorList>
            <person name="Chen W.-M."/>
        </authorList>
    </citation>
    <scope>NUCLEOTIDE SEQUENCE [LARGE SCALE GENOMIC DNA]</scope>
    <source>
        <strain evidence="13 14">CCP-6</strain>
    </source>
</reference>
<keyword evidence="14" id="KW-1185">Reference proteome</keyword>
<evidence type="ECO:0000256" key="4">
    <source>
        <dbReference type="ARBA" id="ARBA00022692"/>
    </source>
</evidence>
<keyword evidence="10" id="KW-0732">Signal</keyword>
<dbReference type="PROSITE" id="PS52016">
    <property type="entry name" value="TONB_DEPENDENT_REC_3"/>
    <property type="match status" value="1"/>
</dbReference>
<proteinExistence type="inferred from homology"/>
<comment type="subcellular location">
    <subcellularLocation>
        <location evidence="1 8">Cell outer membrane</location>
        <topology evidence="1 8">Multi-pass membrane protein</topology>
    </subcellularLocation>
</comment>
<sequence>MSMLKRALLAAPLPFALASGAFAQTAIPALEVTAPAPSLTNYGAVEDNTTARLRLWSSPGNNTVVPAQEFQEIAGGTGVREIFENTPGVFAQPKWGQDSRISIRGSGLARNNHIRGIRFYQDGIPLNQADGSGDLAEIDPLAYQRAEVYRGGNAFWLGANTLGGAVNFVTNTGSSARGFSARAEGGSYGFARGQLAYGGVFGPVDAYVSYTNAYDDGFRRHSSGQQRRLNANVLYRWNDQVETRVVFGYNNIWQEIPGAVSRQAALRAPKRPLANNEALNYQRNVESYRFGTITSIRPAEGVRFEVGASLVDRHLNHPIFQVLDNHTVDWVLFARGAVETSILGLRNVTTFGVNYTEGTINDRRFVNVYGSRGAQTYAAENSARTADGFFENTLYVLPNLGLVAGLQAGSAYRSSRNLLTPASSGSGNWDWVNPRFGVLYQITPQAQAYANVTWSTEAPTITDLTGILPLGGGFSGLKAQRAATVELGSRGSYGAVNWEVAAYHSWLRDEIQLLAGPTSGSSYAQNAGRTIHRGIELGLGATLGRGVLSENDTLSGRVTYTYSDFQFDGDRTYRNNQLPGVPRHVLRGELRYRHASGFWIAPNVDVVPEGFYADNANTLRSNPYALFGLRAGADLLDGRVGVFLDARNLGDRRYISSASVTTLASPTSALFEAGYGRTIYAGVQVRY</sequence>
<dbReference type="EMBL" id="SACL01000001">
    <property type="protein sequence ID" value="RVT98938.1"/>
    <property type="molecule type" value="Genomic_DNA"/>
</dbReference>
<feature type="signal peptide" evidence="10">
    <location>
        <begin position="1"/>
        <end position="23"/>
    </location>
</feature>
<feature type="domain" description="TonB-dependent receptor-like beta-barrel" evidence="11">
    <location>
        <begin position="185"/>
        <end position="649"/>
    </location>
</feature>
<evidence type="ECO:0000256" key="7">
    <source>
        <dbReference type="ARBA" id="ARBA00023237"/>
    </source>
</evidence>
<dbReference type="GO" id="GO:0009279">
    <property type="term" value="C:cell outer membrane"/>
    <property type="evidence" value="ECO:0007669"/>
    <property type="project" value="UniProtKB-SubCell"/>
</dbReference>
<feature type="chain" id="PRO_5019191547" evidence="10">
    <location>
        <begin position="24"/>
        <end position="687"/>
    </location>
</feature>
<name>A0A437MMQ3_9PROT</name>
<dbReference type="Gene3D" id="2.170.130.10">
    <property type="entry name" value="TonB-dependent receptor, plug domain"/>
    <property type="match status" value="1"/>
</dbReference>
<keyword evidence="13" id="KW-0675">Receptor</keyword>
<keyword evidence="2 8" id="KW-0813">Transport</keyword>
<evidence type="ECO:0000313" key="14">
    <source>
        <dbReference type="Proteomes" id="UP000282957"/>
    </source>
</evidence>
<protein>
    <submittedName>
        <fullName evidence="13">TonB-dependent receptor</fullName>
    </submittedName>
</protein>
<keyword evidence="6 8" id="KW-0472">Membrane</keyword>
<dbReference type="InterPro" id="IPR000531">
    <property type="entry name" value="Beta-barrel_TonB"/>
</dbReference>
<dbReference type="RefSeq" id="WP_127785472.1">
    <property type="nucleotide sequence ID" value="NZ_SACL01000001.1"/>
</dbReference>
<dbReference type="OrthoDB" id="9760620at2"/>
<evidence type="ECO:0000256" key="9">
    <source>
        <dbReference type="RuleBase" id="RU003357"/>
    </source>
</evidence>
<comment type="similarity">
    <text evidence="8 9">Belongs to the TonB-dependent receptor family.</text>
</comment>
<dbReference type="Proteomes" id="UP000282957">
    <property type="component" value="Unassembled WGS sequence"/>
</dbReference>
<evidence type="ECO:0000256" key="10">
    <source>
        <dbReference type="SAM" id="SignalP"/>
    </source>
</evidence>
<dbReference type="InterPro" id="IPR012910">
    <property type="entry name" value="Plug_dom"/>
</dbReference>
<dbReference type="Gene3D" id="2.40.170.20">
    <property type="entry name" value="TonB-dependent receptor, beta-barrel domain"/>
    <property type="match status" value="1"/>
</dbReference>